<dbReference type="InterPro" id="IPR022536">
    <property type="entry name" value="EspC"/>
</dbReference>
<dbReference type="Proteomes" id="UP001501676">
    <property type="component" value="Unassembled WGS sequence"/>
</dbReference>
<evidence type="ECO:0008006" key="4">
    <source>
        <dbReference type="Google" id="ProtNLM"/>
    </source>
</evidence>
<feature type="region of interest" description="Disordered" evidence="1">
    <location>
        <begin position="94"/>
        <end position="121"/>
    </location>
</feature>
<keyword evidence="3" id="KW-1185">Reference proteome</keyword>
<reference evidence="3" key="1">
    <citation type="journal article" date="2019" name="Int. J. Syst. Evol. Microbiol.">
        <title>The Global Catalogue of Microorganisms (GCM) 10K type strain sequencing project: providing services to taxonomists for standard genome sequencing and annotation.</title>
        <authorList>
            <consortium name="The Broad Institute Genomics Platform"/>
            <consortium name="The Broad Institute Genome Sequencing Center for Infectious Disease"/>
            <person name="Wu L."/>
            <person name="Ma J."/>
        </authorList>
    </citation>
    <scope>NUCLEOTIDE SEQUENCE [LARGE SCALE GENOMIC DNA]</scope>
    <source>
        <strain evidence="3">JCM 9458</strain>
    </source>
</reference>
<organism evidence="2 3">
    <name type="scientific">Cryptosporangium minutisporangium</name>
    <dbReference type="NCBI Taxonomy" id="113569"/>
    <lineage>
        <taxon>Bacteria</taxon>
        <taxon>Bacillati</taxon>
        <taxon>Actinomycetota</taxon>
        <taxon>Actinomycetes</taxon>
        <taxon>Cryptosporangiales</taxon>
        <taxon>Cryptosporangiaceae</taxon>
        <taxon>Cryptosporangium</taxon>
    </lineage>
</organism>
<gene>
    <name evidence="2" type="ORF">GCM10020369_58530</name>
</gene>
<dbReference type="EMBL" id="BAAAYN010000042">
    <property type="protein sequence ID" value="GAA3393345.1"/>
    <property type="molecule type" value="Genomic_DNA"/>
</dbReference>
<evidence type="ECO:0000313" key="2">
    <source>
        <dbReference type="EMBL" id="GAA3393345.1"/>
    </source>
</evidence>
<proteinExistence type="predicted"/>
<protein>
    <recommendedName>
        <fullName evidence="4">ESX-1 secretion-associated protein</fullName>
    </recommendedName>
</protein>
<sequence length="121" mass="13160">MSFRAVPAAMRRAATELDASADDAATFRAYAAKYSEVADEGMGRFADVARTHREFFAELTETLAHLRTVLSDSQIELHQAATYYEQADAQTAADLDATLPAAPRPTYHDSLQPGPGSQPTR</sequence>
<dbReference type="RefSeq" id="WP_345731471.1">
    <property type="nucleotide sequence ID" value="NZ_BAAAYN010000042.1"/>
</dbReference>
<accession>A0ABP6T6Z6</accession>
<evidence type="ECO:0000256" key="1">
    <source>
        <dbReference type="SAM" id="MobiDB-lite"/>
    </source>
</evidence>
<comment type="caution">
    <text evidence="2">The sequence shown here is derived from an EMBL/GenBank/DDBJ whole genome shotgun (WGS) entry which is preliminary data.</text>
</comment>
<name>A0ABP6T6Z6_9ACTN</name>
<dbReference type="Pfam" id="PF10824">
    <property type="entry name" value="T7SS_ESX_EspC"/>
    <property type="match status" value="1"/>
</dbReference>
<evidence type="ECO:0000313" key="3">
    <source>
        <dbReference type="Proteomes" id="UP001501676"/>
    </source>
</evidence>